<feature type="region of interest" description="Disordered" evidence="1">
    <location>
        <begin position="159"/>
        <end position="215"/>
    </location>
</feature>
<dbReference type="EMBL" id="CAJVRM010000062">
    <property type="protein sequence ID" value="CAG8973070.1"/>
    <property type="molecule type" value="Genomic_DNA"/>
</dbReference>
<feature type="compositionally biased region" description="Pro residues" evidence="1">
    <location>
        <begin position="24"/>
        <end position="35"/>
    </location>
</feature>
<gene>
    <name evidence="2" type="ORF">HYALB_00009374</name>
</gene>
<evidence type="ECO:0000256" key="1">
    <source>
        <dbReference type="SAM" id="MobiDB-lite"/>
    </source>
</evidence>
<keyword evidence="3" id="KW-1185">Reference proteome</keyword>
<evidence type="ECO:0000313" key="2">
    <source>
        <dbReference type="EMBL" id="CAG8973070.1"/>
    </source>
</evidence>
<name>A0A9N9LD18_9HELO</name>
<proteinExistence type="predicted"/>
<feature type="region of interest" description="Disordered" evidence="1">
    <location>
        <begin position="67"/>
        <end position="87"/>
    </location>
</feature>
<dbReference type="Proteomes" id="UP000701801">
    <property type="component" value="Unassembled WGS sequence"/>
</dbReference>
<dbReference type="AlphaFoldDB" id="A0A9N9LD18"/>
<evidence type="ECO:0000313" key="3">
    <source>
        <dbReference type="Proteomes" id="UP000701801"/>
    </source>
</evidence>
<organism evidence="2 3">
    <name type="scientific">Hymenoscyphus albidus</name>
    <dbReference type="NCBI Taxonomy" id="595503"/>
    <lineage>
        <taxon>Eukaryota</taxon>
        <taxon>Fungi</taxon>
        <taxon>Dikarya</taxon>
        <taxon>Ascomycota</taxon>
        <taxon>Pezizomycotina</taxon>
        <taxon>Leotiomycetes</taxon>
        <taxon>Helotiales</taxon>
        <taxon>Helotiaceae</taxon>
        <taxon>Hymenoscyphus</taxon>
    </lineage>
</organism>
<reference evidence="2" key="1">
    <citation type="submission" date="2021-07" db="EMBL/GenBank/DDBJ databases">
        <authorList>
            <person name="Durling M."/>
        </authorList>
    </citation>
    <scope>NUCLEOTIDE SEQUENCE</scope>
</reference>
<protein>
    <submittedName>
        <fullName evidence="2">Uncharacterized protein</fullName>
    </submittedName>
</protein>
<feature type="compositionally biased region" description="Low complexity" evidence="1">
    <location>
        <begin position="165"/>
        <end position="177"/>
    </location>
</feature>
<comment type="caution">
    <text evidence="2">The sequence shown here is derived from an EMBL/GenBank/DDBJ whole genome shotgun (WGS) entry which is preliminary data.</text>
</comment>
<feature type="region of interest" description="Disordered" evidence="1">
    <location>
        <begin position="23"/>
        <end position="43"/>
    </location>
</feature>
<sequence length="363" mass="39138">MKHSKTQPSTSCWSSLLNCFSTRPSPPGSPVLPPRRPSETSVKSLKALSIPLPPLPSPSISVFRRRVSTMPPKPPSSSPSPSNTTTLRTLLQKPSAPTKQELLTILNFPSPDAQLDTLLNDPLITAYFRKLRRRLGECGGIGTGSRVAKVERSGRGFVLATGRGSDSSSLPASSPNSEARGGAGRDGKSEPEPSPSSETRNEDENKPIPKASKLNLQLDLSKETAEKVIGNAVQILQQQTPWAFKDEVALEADEPRKGREGEYFTWWVVVFVEGGFFKGVGSDGGLGGGKEGVGGGGMEGVGGKGKDDLEGLCWIAWGFLDDFDGWDERERGGKVKRRSLIICGMVEIHARYPGLNFFNYGIM</sequence>
<accession>A0A9N9LD18</accession>